<name>A0A8C4Q6D6_EPTBU</name>
<dbReference type="AlphaFoldDB" id="A0A8C4Q6D6"/>
<feature type="domain" description="PDZ" evidence="5">
    <location>
        <begin position="101"/>
        <end position="169"/>
    </location>
</feature>
<dbReference type="InterPro" id="IPR001202">
    <property type="entry name" value="WW_dom"/>
</dbReference>
<evidence type="ECO:0000259" key="5">
    <source>
        <dbReference type="PROSITE" id="PS50106"/>
    </source>
</evidence>
<feature type="transmembrane region" description="Helical" evidence="3">
    <location>
        <begin position="349"/>
        <end position="372"/>
    </location>
</feature>
<dbReference type="InterPro" id="IPR036034">
    <property type="entry name" value="PDZ_sf"/>
</dbReference>
<dbReference type="Pfam" id="PF00595">
    <property type="entry name" value="PDZ"/>
    <property type="match status" value="1"/>
</dbReference>
<dbReference type="Gene3D" id="2.20.70.10">
    <property type="match status" value="1"/>
</dbReference>
<dbReference type="Gene3D" id="2.30.42.10">
    <property type="match status" value="2"/>
</dbReference>
<sequence length="383" mass="42534">MSNICLCNIYLVFEIISIFSHDSKTTSWLDPRRAKFQKPLEECDDDELPYGWEKIDDPQYGTYYVDHLNRRTQFENPVLEAKKRVRSGGEFSYWLMGPRVHTTLCKTTVGFGFTIVGGERPNELLQINELVPDGPAALDGGVQRGDTIVAVDGMCVLGRSQADVVRIFQAIPIGSCVSLELCRGYPLPQDPLGGTLTTPGTPTNMGIANGWNVHDPLPRPSRSMSDIAEAGQTDQSQKAVSESENLVGDRKSELLSITVVKGLSGFGFTVADSAEGQRIKHILDASRGYALHEDDLIVEVAGRSVRGWSHLPLVQLLKDWPAGVALELCVVYLRASVVICLHPCILYCYFYLFHLMFISLFVNPIIPTYVLCHQSLVNKFILR</sequence>
<evidence type="ECO:0000256" key="2">
    <source>
        <dbReference type="SAM" id="MobiDB-lite"/>
    </source>
</evidence>
<dbReference type="GO" id="GO:0005737">
    <property type="term" value="C:cytoplasm"/>
    <property type="evidence" value="ECO:0007669"/>
    <property type="project" value="TreeGrafter"/>
</dbReference>
<dbReference type="FunFam" id="2.30.42.10:FF:000005">
    <property type="entry name" value="Membrane associated guanylate kinase, WW and PDZ domain containing 1"/>
    <property type="match status" value="1"/>
</dbReference>
<dbReference type="GO" id="GO:0007165">
    <property type="term" value="P:signal transduction"/>
    <property type="evidence" value="ECO:0007669"/>
    <property type="project" value="TreeGrafter"/>
</dbReference>
<dbReference type="PROSITE" id="PS50020">
    <property type="entry name" value="WW_DOMAIN_2"/>
    <property type="match status" value="1"/>
</dbReference>
<keyword evidence="7" id="KW-1185">Reference proteome</keyword>
<feature type="domain" description="PDZ" evidence="5">
    <location>
        <begin position="256"/>
        <end position="328"/>
    </location>
</feature>
<dbReference type="PANTHER" id="PTHR10316:SF40">
    <property type="entry name" value="LD27118P"/>
    <property type="match status" value="1"/>
</dbReference>
<dbReference type="FunFam" id="2.20.70.10:FF:000001">
    <property type="entry name" value="Membrane-associated guanylate kinase, WW and PDZ domain-containing protein 1"/>
    <property type="match status" value="1"/>
</dbReference>
<feature type="compositionally biased region" description="Polar residues" evidence="2">
    <location>
        <begin position="232"/>
        <end position="243"/>
    </location>
</feature>
<dbReference type="PROSITE" id="PS50106">
    <property type="entry name" value="PDZ"/>
    <property type="match status" value="2"/>
</dbReference>
<evidence type="ECO:0000259" key="4">
    <source>
        <dbReference type="PROSITE" id="PS50020"/>
    </source>
</evidence>
<evidence type="ECO:0000313" key="6">
    <source>
        <dbReference type="Ensembl" id="ENSEBUP00000010743.1"/>
    </source>
</evidence>
<accession>A0A8C4Q6D6</accession>
<dbReference type="GeneTree" id="ENSGT00940000155057"/>
<feature type="domain" description="WW" evidence="4">
    <location>
        <begin position="46"/>
        <end position="79"/>
    </location>
</feature>
<dbReference type="Proteomes" id="UP000694388">
    <property type="component" value="Unplaced"/>
</dbReference>
<keyword evidence="3" id="KW-0472">Membrane</keyword>
<evidence type="ECO:0000256" key="3">
    <source>
        <dbReference type="SAM" id="Phobius"/>
    </source>
</evidence>
<dbReference type="SMART" id="SM00456">
    <property type="entry name" value="WW"/>
    <property type="match status" value="1"/>
</dbReference>
<dbReference type="InterPro" id="IPR041489">
    <property type="entry name" value="PDZ_6"/>
</dbReference>
<evidence type="ECO:0000313" key="7">
    <source>
        <dbReference type="Proteomes" id="UP000694388"/>
    </source>
</evidence>
<dbReference type="SUPFAM" id="SSF51045">
    <property type="entry name" value="WW domain"/>
    <property type="match status" value="1"/>
</dbReference>
<keyword evidence="1" id="KW-0677">Repeat</keyword>
<dbReference type="CDD" id="cd00201">
    <property type="entry name" value="WW"/>
    <property type="match status" value="1"/>
</dbReference>
<reference evidence="6" key="2">
    <citation type="submission" date="2025-09" db="UniProtKB">
        <authorList>
            <consortium name="Ensembl"/>
        </authorList>
    </citation>
    <scope>IDENTIFICATION</scope>
</reference>
<organism evidence="6 7">
    <name type="scientific">Eptatretus burgeri</name>
    <name type="common">Inshore hagfish</name>
    <dbReference type="NCBI Taxonomy" id="7764"/>
    <lineage>
        <taxon>Eukaryota</taxon>
        <taxon>Metazoa</taxon>
        <taxon>Chordata</taxon>
        <taxon>Craniata</taxon>
        <taxon>Vertebrata</taxon>
        <taxon>Cyclostomata</taxon>
        <taxon>Myxini</taxon>
        <taxon>Myxiniformes</taxon>
        <taxon>Myxinidae</taxon>
        <taxon>Eptatretinae</taxon>
        <taxon>Eptatretus</taxon>
    </lineage>
</organism>
<dbReference type="Pfam" id="PF17820">
    <property type="entry name" value="PDZ_6"/>
    <property type="match status" value="1"/>
</dbReference>
<dbReference type="InterPro" id="IPR036020">
    <property type="entry name" value="WW_dom_sf"/>
</dbReference>
<dbReference type="Pfam" id="PF00397">
    <property type="entry name" value="WW"/>
    <property type="match status" value="1"/>
</dbReference>
<dbReference type="OMA" id="ETHEGAM"/>
<dbReference type="SUPFAM" id="SSF50156">
    <property type="entry name" value="PDZ domain-like"/>
    <property type="match status" value="2"/>
</dbReference>
<dbReference type="PANTHER" id="PTHR10316">
    <property type="entry name" value="MEMBRANE ASSOCIATED GUANYLATE KINASE-RELATED"/>
    <property type="match status" value="1"/>
</dbReference>
<keyword evidence="3" id="KW-1133">Transmembrane helix</keyword>
<dbReference type="InterPro" id="IPR001478">
    <property type="entry name" value="PDZ"/>
</dbReference>
<keyword evidence="3" id="KW-0812">Transmembrane</keyword>
<proteinExistence type="predicted"/>
<dbReference type="PROSITE" id="PS01159">
    <property type="entry name" value="WW_DOMAIN_1"/>
    <property type="match status" value="1"/>
</dbReference>
<protein>
    <submittedName>
        <fullName evidence="6">Uncharacterized protein</fullName>
    </submittedName>
</protein>
<dbReference type="SMART" id="SM00228">
    <property type="entry name" value="PDZ"/>
    <property type="match status" value="2"/>
</dbReference>
<dbReference type="Ensembl" id="ENSEBUT00000011296.1">
    <property type="protein sequence ID" value="ENSEBUP00000010743.1"/>
    <property type="gene ID" value="ENSEBUG00000006902.1"/>
</dbReference>
<reference evidence="6" key="1">
    <citation type="submission" date="2025-08" db="UniProtKB">
        <authorList>
            <consortium name="Ensembl"/>
        </authorList>
    </citation>
    <scope>IDENTIFICATION</scope>
</reference>
<feature type="region of interest" description="Disordered" evidence="2">
    <location>
        <begin position="214"/>
        <end position="243"/>
    </location>
</feature>
<evidence type="ECO:0000256" key="1">
    <source>
        <dbReference type="ARBA" id="ARBA00022737"/>
    </source>
</evidence>